<evidence type="ECO:0000313" key="2">
    <source>
        <dbReference type="EMBL" id="OQA60715.1"/>
    </source>
</evidence>
<accession>A0A1V5T1Q1</accession>
<dbReference type="EMBL" id="MWBQ01000034">
    <property type="protein sequence ID" value="OQA60715.1"/>
    <property type="molecule type" value="Genomic_DNA"/>
</dbReference>
<feature type="compositionally biased region" description="Basic and acidic residues" evidence="1">
    <location>
        <begin position="9"/>
        <end position="20"/>
    </location>
</feature>
<sequence length="74" mass="8257">MNEMLIMSGKEHRTPQNDKVDGRDCHVALLLATMEQEKNQIPLTLFAKGGIFSITPLMKEVQSEGTPIFILTAQ</sequence>
<proteinExistence type="predicted"/>
<organism evidence="2">
    <name type="scientific">Candidatus Atribacter allofermentans</name>
    <dbReference type="NCBI Taxonomy" id="1852833"/>
    <lineage>
        <taxon>Bacteria</taxon>
        <taxon>Pseudomonadati</taxon>
        <taxon>Atribacterota</taxon>
        <taxon>Atribacteria</taxon>
        <taxon>Atribacterales</taxon>
        <taxon>Atribacteraceae</taxon>
        <taxon>Atribacter</taxon>
    </lineage>
</organism>
<comment type="caution">
    <text evidence="2">The sequence shown here is derived from an EMBL/GenBank/DDBJ whole genome shotgun (WGS) entry which is preliminary data.</text>
</comment>
<feature type="region of interest" description="Disordered" evidence="1">
    <location>
        <begin position="1"/>
        <end position="20"/>
    </location>
</feature>
<dbReference type="AlphaFoldDB" id="A0A1V5T1Q1"/>
<gene>
    <name evidence="2" type="ORF">BWY41_00556</name>
</gene>
<name>A0A1V5T1Q1_9BACT</name>
<protein>
    <submittedName>
        <fullName evidence="2">Uncharacterized protein</fullName>
    </submittedName>
</protein>
<reference evidence="2" key="1">
    <citation type="submission" date="2017-02" db="EMBL/GenBank/DDBJ databases">
        <title>Delving into the versatile metabolic prowess of the omnipresent phylum Bacteroidetes.</title>
        <authorList>
            <person name="Nobu M.K."/>
            <person name="Mei R."/>
            <person name="Narihiro T."/>
            <person name="Kuroda K."/>
            <person name="Liu W.-T."/>
        </authorList>
    </citation>
    <scope>NUCLEOTIDE SEQUENCE</scope>
    <source>
        <strain evidence="2">ADurb.Bin276</strain>
    </source>
</reference>
<dbReference type="Proteomes" id="UP000485569">
    <property type="component" value="Unassembled WGS sequence"/>
</dbReference>
<evidence type="ECO:0000256" key="1">
    <source>
        <dbReference type="SAM" id="MobiDB-lite"/>
    </source>
</evidence>